<organism evidence="1 2">
    <name type="scientific">Ectopseudomonas toyotomiensis</name>
    <dbReference type="NCBI Taxonomy" id="554344"/>
    <lineage>
        <taxon>Bacteria</taxon>
        <taxon>Pseudomonadati</taxon>
        <taxon>Pseudomonadota</taxon>
        <taxon>Gammaproteobacteria</taxon>
        <taxon>Pseudomonadales</taxon>
        <taxon>Pseudomonadaceae</taxon>
        <taxon>Ectopseudomonas</taxon>
    </lineage>
</organism>
<dbReference type="EMBL" id="CP070505">
    <property type="protein sequence ID" value="QSL93231.1"/>
    <property type="molecule type" value="Genomic_DNA"/>
</dbReference>
<evidence type="ECO:0000313" key="1">
    <source>
        <dbReference type="EMBL" id="QSL93231.1"/>
    </source>
</evidence>
<evidence type="ECO:0000313" key="2">
    <source>
        <dbReference type="Proteomes" id="UP000663658"/>
    </source>
</evidence>
<dbReference type="AlphaFoldDB" id="A0ABD7DXI9"/>
<dbReference type="RefSeq" id="WP_206418295.1">
    <property type="nucleotide sequence ID" value="NZ_CP070505.1"/>
</dbReference>
<accession>A0ABD7DXI9</accession>
<dbReference type="KEGG" id="pty:JWV26_02335"/>
<gene>
    <name evidence="1" type="ORF">JWV26_02335</name>
</gene>
<reference evidence="1 2" key="1">
    <citation type="submission" date="2021-02" db="EMBL/GenBank/DDBJ databases">
        <title>Whole genome sequencing of Pseudomonas alcaliphila strain SM2.</title>
        <authorList>
            <person name="Alshamsi M.S."/>
            <person name="Sudalaimuthuasari N."/>
            <person name="Kundu B."/>
            <person name="AlMaskari R.S."/>
            <person name="Elmahi Y."/>
            <person name="Mundra S."/>
            <person name="Chandran S."/>
            <person name="Malik S."/>
            <person name="Hazzouri K.M."/>
            <person name="Amiri K.M.A."/>
        </authorList>
    </citation>
    <scope>NUCLEOTIDE SEQUENCE [LARGE SCALE GENOMIC DNA]</scope>
    <source>
        <strain evidence="1 2">SM2</strain>
    </source>
</reference>
<dbReference type="Proteomes" id="UP000663658">
    <property type="component" value="Chromosome"/>
</dbReference>
<sequence>MRIDIDFSIFTSAPSAEGVISGKIELNALPRIGEIVSLLASPNGHKFPAASEFDPLLKVENVIHQVNSQAVTLQLQDVVLPNKTSVAEVTAFLEQGFGLFFDPIGE</sequence>
<proteinExistence type="predicted"/>
<name>A0ABD7DXI9_9GAMM</name>
<protein>
    <submittedName>
        <fullName evidence="1">Uncharacterized protein</fullName>
    </submittedName>
</protein>